<keyword evidence="2" id="KW-1185">Reference proteome</keyword>
<accession>A0A1M4S6J2</accession>
<evidence type="ECO:0000313" key="2">
    <source>
        <dbReference type="Proteomes" id="UP000184334"/>
    </source>
</evidence>
<dbReference type="Proteomes" id="UP000184334">
    <property type="component" value="Unassembled WGS sequence"/>
</dbReference>
<dbReference type="AlphaFoldDB" id="A0A1M4S6J2"/>
<protein>
    <submittedName>
        <fullName evidence="1">Uncharacterized protein</fullName>
    </submittedName>
</protein>
<sequence length="46" mass="5440">MRIIKDFLNKKLDYMLSRASESEVDGLVESFREEALEKIYMSNNLI</sequence>
<reference evidence="1" key="1">
    <citation type="submission" date="2016-11" db="EMBL/GenBank/DDBJ databases">
        <authorList>
            <person name="Varghese N."/>
            <person name="Submissions S."/>
        </authorList>
    </citation>
    <scope>NUCLEOTIDE SEQUENCE [LARGE SCALE GENOMIC DNA]</scope>
    <source>
        <strain evidence="1">DSM 16785</strain>
    </source>
</reference>
<dbReference type="STRING" id="1122195.SAMN02745164_00083"/>
<evidence type="ECO:0000313" key="1">
    <source>
        <dbReference type="EMBL" id="SHE27800.1"/>
    </source>
</evidence>
<proteinExistence type="predicted"/>
<name>A0A1M4S6J2_MARH1</name>
<comment type="caution">
    <text evidence="1">The sequence shown here is derived from an EMBL/GenBank/DDBJ whole genome shotgun (WGS) entry which is preliminary data.</text>
</comment>
<gene>
    <name evidence="1" type="ORF">SAMN02745164_00083</name>
</gene>
<dbReference type="RefSeq" id="WP_159429479.1">
    <property type="nucleotide sequence ID" value="NZ_FQUI01000001.1"/>
</dbReference>
<organism evidence="1 2">
    <name type="scientific">Marinitoga hydrogenitolerans (strain DSM 16785 / JCM 12826 / AT1271)</name>
    <dbReference type="NCBI Taxonomy" id="1122195"/>
    <lineage>
        <taxon>Bacteria</taxon>
        <taxon>Thermotogati</taxon>
        <taxon>Thermotogota</taxon>
        <taxon>Thermotogae</taxon>
        <taxon>Petrotogales</taxon>
        <taxon>Petrotogaceae</taxon>
        <taxon>Marinitoga</taxon>
    </lineage>
</organism>
<dbReference type="EMBL" id="FQUI01000001">
    <property type="protein sequence ID" value="SHE27800.1"/>
    <property type="molecule type" value="Genomic_DNA"/>
</dbReference>